<proteinExistence type="predicted"/>
<gene>
    <name evidence="2" type="ORF">ROJ8625_00316</name>
</gene>
<organism evidence="2 3">
    <name type="scientific">Roseivivax jejudonensis</name>
    <dbReference type="NCBI Taxonomy" id="1529041"/>
    <lineage>
        <taxon>Bacteria</taxon>
        <taxon>Pseudomonadati</taxon>
        <taxon>Pseudomonadota</taxon>
        <taxon>Alphaproteobacteria</taxon>
        <taxon>Rhodobacterales</taxon>
        <taxon>Roseobacteraceae</taxon>
        <taxon>Roseivivax</taxon>
    </lineage>
</organism>
<feature type="transmembrane region" description="Helical" evidence="1">
    <location>
        <begin position="12"/>
        <end position="31"/>
    </location>
</feature>
<evidence type="ECO:0000256" key="1">
    <source>
        <dbReference type="SAM" id="Phobius"/>
    </source>
</evidence>
<feature type="transmembrane region" description="Helical" evidence="1">
    <location>
        <begin position="62"/>
        <end position="82"/>
    </location>
</feature>
<dbReference type="EMBL" id="FWFK01000001">
    <property type="protein sequence ID" value="SLN12139.1"/>
    <property type="molecule type" value="Genomic_DNA"/>
</dbReference>
<keyword evidence="3" id="KW-1185">Reference proteome</keyword>
<reference evidence="2 3" key="1">
    <citation type="submission" date="2017-03" db="EMBL/GenBank/DDBJ databases">
        <authorList>
            <person name="Afonso C.L."/>
            <person name="Miller P.J."/>
            <person name="Scott M.A."/>
            <person name="Spackman E."/>
            <person name="Goraichik I."/>
            <person name="Dimitrov K.M."/>
            <person name="Suarez D.L."/>
            <person name="Swayne D.E."/>
        </authorList>
    </citation>
    <scope>NUCLEOTIDE SEQUENCE [LARGE SCALE GENOMIC DNA]</scope>
    <source>
        <strain evidence="2 3">CECT 8625</strain>
    </source>
</reference>
<feature type="transmembrane region" description="Helical" evidence="1">
    <location>
        <begin position="37"/>
        <end position="55"/>
    </location>
</feature>
<accession>A0A1X6Y6X6</accession>
<dbReference type="AlphaFoldDB" id="A0A1X6Y6X6"/>
<evidence type="ECO:0000313" key="2">
    <source>
        <dbReference type="EMBL" id="SLN12139.1"/>
    </source>
</evidence>
<protein>
    <recommendedName>
        <fullName evidence="4">SPW repeat protein</fullName>
    </recommendedName>
</protein>
<sequence>MTKLSFTQIRALYAALAVGIGALVLPFVVTFTPDKAIAAHLVGLVIAGLAAKALWRPDASDGILLAGAGALAIVIPVFALQVPAGATWTLPALGAIAFAIGLHHVARRDERDPTPPSTRVGTDAEA</sequence>
<dbReference type="Proteomes" id="UP000193570">
    <property type="component" value="Unassembled WGS sequence"/>
</dbReference>
<feature type="transmembrane region" description="Helical" evidence="1">
    <location>
        <begin position="88"/>
        <end position="106"/>
    </location>
</feature>
<keyword evidence="1" id="KW-0812">Transmembrane</keyword>
<keyword evidence="1" id="KW-0472">Membrane</keyword>
<name>A0A1X6Y6X6_9RHOB</name>
<dbReference type="OrthoDB" id="9962458at2"/>
<dbReference type="RefSeq" id="WP_085790092.1">
    <property type="nucleotide sequence ID" value="NZ_FWFK01000001.1"/>
</dbReference>
<evidence type="ECO:0008006" key="4">
    <source>
        <dbReference type="Google" id="ProtNLM"/>
    </source>
</evidence>
<evidence type="ECO:0000313" key="3">
    <source>
        <dbReference type="Proteomes" id="UP000193570"/>
    </source>
</evidence>
<keyword evidence="1" id="KW-1133">Transmembrane helix</keyword>